<dbReference type="AlphaFoldDB" id="A0A0Q0T0G0"/>
<dbReference type="RefSeq" id="WP_055103473.1">
    <property type="nucleotide sequence ID" value="NZ_LLWH01000177.1"/>
</dbReference>
<evidence type="ECO:0008006" key="4">
    <source>
        <dbReference type="Google" id="ProtNLM"/>
    </source>
</evidence>
<dbReference type="SUPFAM" id="SSF53850">
    <property type="entry name" value="Periplasmic binding protein-like II"/>
    <property type="match status" value="1"/>
</dbReference>
<organism evidence="2 3">
    <name type="scientific">Pseudomonas endophytica</name>
    <dbReference type="NCBI Taxonomy" id="1563157"/>
    <lineage>
        <taxon>Bacteria</taxon>
        <taxon>Pseudomonadati</taxon>
        <taxon>Pseudomonadota</taxon>
        <taxon>Gammaproteobacteria</taxon>
        <taxon>Pseudomonadales</taxon>
        <taxon>Pseudomonadaceae</taxon>
        <taxon>Pseudomonas</taxon>
    </lineage>
</organism>
<evidence type="ECO:0000313" key="2">
    <source>
        <dbReference type="EMBL" id="KQB53021.1"/>
    </source>
</evidence>
<dbReference type="InterPro" id="IPR011972">
    <property type="entry name" value="CHP02285"/>
</dbReference>
<comment type="caution">
    <text evidence="2">The sequence shown here is derived from an EMBL/GenBank/DDBJ whole genome shotgun (WGS) entry which is preliminary data.</text>
</comment>
<gene>
    <name evidence="2" type="ORF">AQS70_11820</name>
</gene>
<protein>
    <recommendedName>
        <fullName evidence="4">TIGR02285 family protein</fullName>
    </recommendedName>
</protein>
<proteinExistence type="predicted"/>
<dbReference type="Proteomes" id="UP000050342">
    <property type="component" value="Unassembled WGS sequence"/>
</dbReference>
<accession>A0A0Q0T0G0</accession>
<dbReference type="STRING" id="1563157.AQS70_11820"/>
<reference evidence="2 3" key="1">
    <citation type="submission" date="2015-10" db="EMBL/GenBank/DDBJ databases">
        <title>Pseudomonas helleri sp. nov. and Pseudomonas weihenstephanensis sp. nov., isolated from raw cows milk.</title>
        <authorList>
            <person name="Von Neubeck M."/>
            <person name="Huptas C."/>
            <person name="Wenning M."/>
            <person name="Scherer S."/>
        </authorList>
    </citation>
    <scope>NUCLEOTIDE SEQUENCE [LARGE SCALE GENOMIC DNA]</scope>
    <source>
        <strain evidence="2 3">BSTT44</strain>
    </source>
</reference>
<dbReference type="OrthoDB" id="8480452at2"/>
<dbReference type="NCBIfam" id="TIGR02285">
    <property type="entry name" value="TIGR02285 family protein"/>
    <property type="match status" value="1"/>
</dbReference>
<keyword evidence="3" id="KW-1185">Reference proteome</keyword>
<feature type="region of interest" description="Disordered" evidence="1">
    <location>
        <begin position="274"/>
        <end position="294"/>
    </location>
</feature>
<evidence type="ECO:0000313" key="3">
    <source>
        <dbReference type="Proteomes" id="UP000050342"/>
    </source>
</evidence>
<evidence type="ECO:0000256" key="1">
    <source>
        <dbReference type="SAM" id="MobiDB-lite"/>
    </source>
</evidence>
<sequence>MTKRCSWRGICAGLITSAMFIWMPYGVAAEKLIWLVRDLAPLTMHDGPNKDKGLIDHLLPLLIANMPQYEHVIQRVNRARALQMLEGSELACDPMLVWNPARASRIIFSNPILGLRSNGLAIRRSDQALIAPFVQDQAIDLPAMLSAQAIQLGVVGKRSYGVWIDDQLSKSPSKPLVFHYGSDALGSLLQMQQAGRLPTLLGYWPEIEAKAKQHGLATEELAFYSILGAPTHQTIYAGCNKTPKGQKAINEINAVLESLPADALTSPQTYWTNPGQAEGEQTLTPSGAQRLSVP</sequence>
<name>A0A0Q0T0G0_9PSED</name>
<dbReference type="EMBL" id="LLWH01000177">
    <property type="protein sequence ID" value="KQB53021.1"/>
    <property type="molecule type" value="Genomic_DNA"/>
</dbReference>